<feature type="domain" description="Histidine kinase" evidence="8">
    <location>
        <begin position="415"/>
        <end position="656"/>
    </location>
</feature>
<sequence>MPTATASSSGRPKPFFPKTDAVILSSKHEPQPALPQSVWPIYDPDNADKPIEPWNPEVEKNYYPSQDDEYAPSTAPNAPLGNAGQYLRSFLTENERLRTSMLWYYTRDILNEPEFLSGLQQKANLAQESSGWDFVVIGIQDLNYYIRLATVGLPLAMHPRGESLCAHTIAQPHDIFHLPNMMEDWRFRDCPYAKAAGIRAYAGAPIRLQMEAGERVNIGSLTVISKTVQEPLTKLQQQTLARLADWVAADIVQSARAKRQRERRRISELLSAAQSEADNTGSEEPVLGILRTTYPDATITVQSCKDAHVEIENHDPIPLSDLEDGLWEDTDYLDDFIQTSNQKPFPSNKVVRAIVAPCETLSGSSLLVVASKDFRLVFDDVDSWFVKSCATMLSQIWHKRLLKEAMKAKEKFLRGFSHQLRTPIHGILGSADLLTEELVSQKHRESRNMEPLPEIKPAGEPEESIIYLDTIKSSGRDLISIVNNMITLNRWADIAMKDRQYALHTVYELETELSNEMRKAISDDTRYRASVFFNHDSQLDCVSFKTDLGLLRDSLLQLIINAIQNTSEGIITVTITVQPGQQQLVVDIEDTGRGIHSDDQKRIFEPYEKVGMHSTGAGLGLTLASNFATLLHGSVSLVWSEIDRGSHFRATFREMECVSLPPSQPLVQKVKALPSKFCNMTCGSDNTSLCSNFTRFLARNGFTSSESLDGCFVVFDYVSGLEKHRSHLSQIPTGNVAICLVPASEVNICLEQHPRNIFYVTAPFLTSTMISVLKDADNYLSEAKASREYMSQLALLTPPETHKGQSTDKEDRISSFFDRQITNPPGGNDGLLTPPFDPNTETSAKASSVASIPSSITISKPMALLVDDNNINLRILQMYCTKRGLPYCSATDGLQAVEAFAKQQSLAANGEGTWIQLIFMDLQMPVCDGFKATQQIRQLEKENKWGESILFIVTGQDSQSDRTTAEEVGADEFLVKPAPVKVLDRNVVRHFPAFKVG</sequence>
<dbReference type="EC" id="2.7.13.3" evidence="2"/>
<reference evidence="10 11" key="1">
    <citation type="submission" date="2016-07" db="EMBL/GenBank/DDBJ databases">
        <title>Multiple horizontal gene transfer events from other fungi enriched the ability of initially mycotrophic Trichoderma (Ascomycota) to feed on dead plant biomass.</title>
        <authorList>
            <consortium name="DOE Joint Genome Institute"/>
            <person name="Aerts A."/>
            <person name="Atanasova L."/>
            <person name="Chenthamara K."/>
            <person name="Zhang J."/>
            <person name="Grujic M."/>
            <person name="Henrissat B."/>
            <person name="Kuo A."/>
            <person name="Salamov A."/>
            <person name="Lipzen A."/>
            <person name="Labutti K."/>
            <person name="Barry K."/>
            <person name="Miao Y."/>
            <person name="Rahimi M.J."/>
            <person name="Shen Q."/>
            <person name="Grigoriev I.V."/>
            <person name="Kubicek C.P."/>
            <person name="Druzhinina I.S."/>
        </authorList>
    </citation>
    <scope>NUCLEOTIDE SEQUENCE [LARGE SCALE GENOMIC DNA]</scope>
    <source>
        <strain evidence="10 11">CBS 433.97</strain>
    </source>
</reference>
<dbReference type="OrthoDB" id="21225at2759"/>
<dbReference type="EMBL" id="KZ679266">
    <property type="protein sequence ID" value="PTB38146.1"/>
    <property type="molecule type" value="Genomic_DNA"/>
</dbReference>
<evidence type="ECO:0000259" key="9">
    <source>
        <dbReference type="PROSITE" id="PS50110"/>
    </source>
</evidence>
<dbReference type="InterPro" id="IPR036890">
    <property type="entry name" value="HATPase_C_sf"/>
</dbReference>
<dbReference type="InterPro" id="IPR003018">
    <property type="entry name" value="GAF"/>
</dbReference>
<evidence type="ECO:0000256" key="6">
    <source>
        <dbReference type="PROSITE-ProRule" id="PRU00169"/>
    </source>
</evidence>
<dbReference type="Gene3D" id="3.30.565.10">
    <property type="entry name" value="Histidine kinase-like ATPase, C-terminal domain"/>
    <property type="match status" value="1"/>
</dbReference>
<dbReference type="GO" id="GO:0009927">
    <property type="term" value="F:histidine phosphotransfer kinase activity"/>
    <property type="evidence" value="ECO:0007669"/>
    <property type="project" value="TreeGrafter"/>
</dbReference>
<dbReference type="PRINTS" id="PR00344">
    <property type="entry name" value="BCTRLSENSOR"/>
</dbReference>
<dbReference type="InterPro" id="IPR005467">
    <property type="entry name" value="His_kinase_dom"/>
</dbReference>
<evidence type="ECO:0000313" key="10">
    <source>
        <dbReference type="EMBL" id="PTB38146.1"/>
    </source>
</evidence>
<dbReference type="InterPro" id="IPR003594">
    <property type="entry name" value="HATPase_dom"/>
</dbReference>
<organism evidence="10 11">
    <name type="scientific">Trichoderma asperellum (strain ATCC 204424 / CBS 433.97 / NBRC 101777)</name>
    <dbReference type="NCBI Taxonomy" id="1042311"/>
    <lineage>
        <taxon>Eukaryota</taxon>
        <taxon>Fungi</taxon>
        <taxon>Dikarya</taxon>
        <taxon>Ascomycota</taxon>
        <taxon>Pezizomycotina</taxon>
        <taxon>Sordariomycetes</taxon>
        <taxon>Hypocreomycetidae</taxon>
        <taxon>Hypocreales</taxon>
        <taxon>Hypocreaceae</taxon>
        <taxon>Trichoderma</taxon>
    </lineage>
</organism>
<evidence type="ECO:0000256" key="5">
    <source>
        <dbReference type="ARBA" id="ARBA00022777"/>
    </source>
</evidence>
<dbReference type="InterPro" id="IPR029016">
    <property type="entry name" value="GAF-like_dom_sf"/>
</dbReference>
<dbReference type="Proteomes" id="UP000240493">
    <property type="component" value="Unassembled WGS sequence"/>
</dbReference>
<dbReference type="GO" id="GO:0005886">
    <property type="term" value="C:plasma membrane"/>
    <property type="evidence" value="ECO:0007669"/>
    <property type="project" value="TreeGrafter"/>
</dbReference>
<dbReference type="InterPro" id="IPR011006">
    <property type="entry name" value="CheY-like_superfamily"/>
</dbReference>
<dbReference type="Pfam" id="PF00512">
    <property type="entry name" value="HisKA"/>
    <property type="match status" value="1"/>
</dbReference>
<dbReference type="AlphaFoldDB" id="A0A2T3Z005"/>
<dbReference type="PANTHER" id="PTHR43047:SF72">
    <property type="entry name" value="OSMOSENSING HISTIDINE PROTEIN KINASE SLN1"/>
    <property type="match status" value="1"/>
</dbReference>
<dbReference type="Gene3D" id="3.30.450.40">
    <property type="match status" value="1"/>
</dbReference>
<dbReference type="InterPro" id="IPR001789">
    <property type="entry name" value="Sig_transdc_resp-reg_receiver"/>
</dbReference>
<dbReference type="Pfam" id="PF00072">
    <property type="entry name" value="Response_reg"/>
    <property type="match status" value="1"/>
</dbReference>
<feature type="modified residue" description="4-aspartylphosphate" evidence="6">
    <location>
        <position position="921"/>
    </location>
</feature>
<proteinExistence type="predicted"/>
<dbReference type="CDD" id="cd00082">
    <property type="entry name" value="HisKA"/>
    <property type="match status" value="1"/>
</dbReference>
<feature type="domain" description="Response regulatory" evidence="9">
    <location>
        <begin position="862"/>
        <end position="991"/>
    </location>
</feature>
<dbReference type="STRING" id="1042311.A0A2T3Z005"/>
<dbReference type="Gene3D" id="3.40.50.2300">
    <property type="match status" value="1"/>
</dbReference>
<evidence type="ECO:0000256" key="7">
    <source>
        <dbReference type="SAM" id="MobiDB-lite"/>
    </source>
</evidence>
<dbReference type="SMART" id="SM00388">
    <property type="entry name" value="HisKA"/>
    <property type="match status" value="1"/>
</dbReference>
<dbReference type="SUPFAM" id="SSF55874">
    <property type="entry name" value="ATPase domain of HSP90 chaperone/DNA topoisomerase II/histidine kinase"/>
    <property type="match status" value="1"/>
</dbReference>
<dbReference type="SMART" id="SM00387">
    <property type="entry name" value="HATPase_c"/>
    <property type="match status" value="1"/>
</dbReference>
<dbReference type="SUPFAM" id="SSF47384">
    <property type="entry name" value="Homodimeric domain of signal transducing histidine kinase"/>
    <property type="match status" value="1"/>
</dbReference>
<dbReference type="CDD" id="cd17546">
    <property type="entry name" value="REC_hyHK_CKI1_RcsC-like"/>
    <property type="match status" value="1"/>
</dbReference>
<feature type="region of interest" description="Disordered" evidence="7">
    <location>
        <begin position="26"/>
        <end position="53"/>
    </location>
</feature>
<dbReference type="SUPFAM" id="SSF52172">
    <property type="entry name" value="CheY-like"/>
    <property type="match status" value="1"/>
</dbReference>
<dbReference type="PROSITE" id="PS50110">
    <property type="entry name" value="RESPONSE_REGULATORY"/>
    <property type="match status" value="1"/>
</dbReference>
<dbReference type="InterPro" id="IPR036097">
    <property type="entry name" value="HisK_dim/P_sf"/>
</dbReference>
<keyword evidence="5" id="KW-0418">Kinase</keyword>
<dbReference type="GO" id="GO:0000155">
    <property type="term" value="F:phosphorelay sensor kinase activity"/>
    <property type="evidence" value="ECO:0007669"/>
    <property type="project" value="InterPro"/>
</dbReference>
<name>A0A2T3Z005_TRIA4</name>
<comment type="catalytic activity">
    <reaction evidence="1">
        <text>ATP + protein L-histidine = ADP + protein N-phospho-L-histidine.</text>
        <dbReference type="EC" id="2.7.13.3"/>
    </reaction>
</comment>
<dbReference type="Pfam" id="PF01590">
    <property type="entry name" value="GAF"/>
    <property type="match status" value="1"/>
</dbReference>
<evidence type="ECO:0000256" key="3">
    <source>
        <dbReference type="ARBA" id="ARBA00022553"/>
    </source>
</evidence>
<evidence type="ECO:0000256" key="1">
    <source>
        <dbReference type="ARBA" id="ARBA00000085"/>
    </source>
</evidence>
<dbReference type="SMART" id="SM00448">
    <property type="entry name" value="REC"/>
    <property type="match status" value="1"/>
</dbReference>
<keyword evidence="11" id="KW-1185">Reference proteome</keyword>
<dbReference type="Gene3D" id="1.10.287.130">
    <property type="match status" value="1"/>
</dbReference>
<evidence type="ECO:0000256" key="2">
    <source>
        <dbReference type="ARBA" id="ARBA00012438"/>
    </source>
</evidence>
<keyword evidence="4" id="KW-0808">Transferase</keyword>
<dbReference type="InterPro" id="IPR003661">
    <property type="entry name" value="HisK_dim/P_dom"/>
</dbReference>
<dbReference type="PANTHER" id="PTHR43047">
    <property type="entry name" value="TWO-COMPONENT HISTIDINE PROTEIN KINASE"/>
    <property type="match status" value="1"/>
</dbReference>
<dbReference type="InterPro" id="IPR004358">
    <property type="entry name" value="Sig_transdc_His_kin-like_C"/>
</dbReference>
<protein>
    <recommendedName>
        <fullName evidence="2">histidine kinase</fullName>
        <ecNumber evidence="2">2.7.13.3</ecNumber>
    </recommendedName>
</protein>
<dbReference type="PROSITE" id="PS50109">
    <property type="entry name" value="HIS_KIN"/>
    <property type="match status" value="1"/>
</dbReference>
<dbReference type="Pfam" id="PF02518">
    <property type="entry name" value="HATPase_c"/>
    <property type="match status" value="1"/>
</dbReference>
<evidence type="ECO:0000313" key="11">
    <source>
        <dbReference type="Proteomes" id="UP000240493"/>
    </source>
</evidence>
<keyword evidence="3 6" id="KW-0597">Phosphoprotein</keyword>
<gene>
    <name evidence="10" type="ORF">M441DRAFT_82349</name>
</gene>
<evidence type="ECO:0000256" key="4">
    <source>
        <dbReference type="ARBA" id="ARBA00022679"/>
    </source>
</evidence>
<accession>A0A2T3Z005</accession>
<evidence type="ECO:0000259" key="8">
    <source>
        <dbReference type="PROSITE" id="PS50109"/>
    </source>
</evidence>
<dbReference type="SUPFAM" id="SSF55781">
    <property type="entry name" value="GAF domain-like"/>
    <property type="match status" value="1"/>
</dbReference>